<dbReference type="OrthoDB" id="5079845at2"/>
<dbReference type="AlphaFoldDB" id="A0A0S2LZB2"/>
<evidence type="ECO:0000256" key="2">
    <source>
        <dbReference type="SAM" id="Phobius"/>
    </source>
</evidence>
<keyword evidence="2" id="KW-0472">Membrane</keyword>
<sequence>MHAEGEFYAPLGYSLWWPLLGVLLLILCAGAVAWIWVATKPASSTGVPDFVAPRNPSAVKEKYGALIVDIQNRHDAGALDVRSAHLELSLAVRTFVHEMTGLKTQRMTLAQLREHRLPLAGDAVELFYPGEFSRAGGNSPVADSAQTAKNVVSEWR</sequence>
<feature type="region of interest" description="Disordered" evidence="1">
    <location>
        <begin position="136"/>
        <end position="156"/>
    </location>
</feature>
<evidence type="ECO:0008006" key="5">
    <source>
        <dbReference type="Google" id="ProtNLM"/>
    </source>
</evidence>
<keyword evidence="2" id="KW-0812">Transmembrane</keyword>
<dbReference type="EMBL" id="CP013200">
    <property type="protein sequence ID" value="ALO66783.1"/>
    <property type="molecule type" value="Genomic_DNA"/>
</dbReference>
<dbReference type="Proteomes" id="UP000059574">
    <property type="component" value="Chromosome"/>
</dbReference>
<name>A0A0S2LZB2_9MICC</name>
<organism evidence="3 4">
    <name type="scientific">Arthrobacter alpinus</name>
    <dbReference type="NCBI Taxonomy" id="656366"/>
    <lineage>
        <taxon>Bacteria</taxon>
        <taxon>Bacillati</taxon>
        <taxon>Actinomycetota</taxon>
        <taxon>Actinomycetes</taxon>
        <taxon>Micrococcales</taxon>
        <taxon>Micrococcaceae</taxon>
        <taxon>Arthrobacter</taxon>
    </lineage>
</organism>
<accession>A0A0S2LZB2</accession>
<gene>
    <name evidence="3" type="ORF">AS189_10085</name>
</gene>
<dbReference type="RefSeq" id="WP_062288265.1">
    <property type="nucleotide sequence ID" value="NZ_CP013200.1"/>
</dbReference>
<evidence type="ECO:0000313" key="4">
    <source>
        <dbReference type="Proteomes" id="UP000059574"/>
    </source>
</evidence>
<proteinExistence type="predicted"/>
<protein>
    <recommendedName>
        <fullName evidence="5">DUF4381 domain-containing protein</fullName>
    </recommendedName>
</protein>
<keyword evidence="2" id="KW-1133">Transmembrane helix</keyword>
<evidence type="ECO:0000313" key="3">
    <source>
        <dbReference type="EMBL" id="ALO66783.1"/>
    </source>
</evidence>
<feature type="transmembrane region" description="Helical" evidence="2">
    <location>
        <begin position="15"/>
        <end position="37"/>
    </location>
</feature>
<reference evidence="4" key="1">
    <citation type="submission" date="2015-11" db="EMBL/GenBank/DDBJ databases">
        <authorList>
            <person name="Kumar R."/>
            <person name="Singh D."/>
            <person name="Swarnkar M.K."/>
            <person name="Singh A.K."/>
            <person name="Kumar S."/>
        </authorList>
    </citation>
    <scope>NUCLEOTIDE SEQUENCE [LARGE SCALE GENOMIC DNA]</scope>
    <source>
        <strain evidence="4">ERGS4:06</strain>
    </source>
</reference>
<reference evidence="3 4" key="2">
    <citation type="journal article" date="2016" name="J. Biotechnol.">
        <title>Complete genome sequence of Arthrobacter alpinus ERGS4:06, a yellow pigmented bacterium tolerant to cold and radiations isolated from Sikkim Himalaya.</title>
        <authorList>
            <person name="Kumar R."/>
            <person name="Singh D."/>
            <person name="Swarnkar M.K."/>
            <person name="Singh A.K."/>
            <person name="Kumar S."/>
        </authorList>
    </citation>
    <scope>NUCLEOTIDE SEQUENCE [LARGE SCALE GENOMIC DNA]</scope>
    <source>
        <strain evidence="3 4">ERGS4:06</strain>
    </source>
</reference>
<evidence type="ECO:0000256" key="1">
    <source>
        <dbReference type="SAM" id="MobiDB-lite"/>
    </source>
</evidence>